<reference evidence="3" key="1">
    <citation type="submission" date="2023-07" db="EMBL/GenBank/DDBJ databases">
        <title>Zobellia barbeyronii sp. nov., a new marine flavobacterium, isolated from green and red algae.</title>
        <authorList>
            <person name="Nedashkovskaya O.I."/>
            <person name="Otstavnykh N."/>
            <person name="Zhukova N."/>
            <person name="Guzev K."/>
            <person name="Chausova V."/>
            <person name="Tekutyeva L."/>
            <person name="Mikhailov V."/>
            <person name="Isaeva M."/>
        </authorList>
    </citation>
    <scope>NUCLEOTIDE SEQUENCE [LARGE SCALE GENOMIC DNA]</scope>
    <source>
        <strain evidence="3">KMM 6746</strain>
    </source>
</reference>
<sequence>MSTIFRPLAFLLFFTLCFSNFVLAQPNKGQFIKASVGYGLTIPLEDYNIGGTGFYTQGEYVIGIRKWFGVRPYAGVIFTSPNETVTDASLAQYRVTTKAFMFGGKIRIVAPIPYVAPYFELGLGSSIGSFETYTPTKHIKANGIQFHVPFSLGLAIGKNHDFELELTYYSYPSLEQVSGAMALGFSFPLN</sequence>
<protein>
    <recommendedName>
        <fullName evidence="4">Outer membrane protein beta-barrel domain-containing protein</fullName>
    </recommendedName>
</protein>
<keyword evidence="3" id="KW-1185">Reference proteome</keyword>
<dbReference type="EMBL" id="JACATN010000002">
    <property type="protein sequence ID" value="MBT2161128.1"/>
    <property type="molecule type" value="Genomic_DNA"/>
</dbReference>
<comment type="caution">
    <text evidence="2">The sequence shown here is derived from an EMBL/GenBank/DDBJ whole genome shotgun (WGS) entry which is preliminary data.</text>
</comment>
<dbReference type="InterPro" id="IPR036709">
    <property type="entry name" value="Autotransporte_beta_dom_sf"/>
</dbReference>
<name>A0ABS5WDV4_9FLAO</name>
<evidence type="ECO:0008006" key="4">
    <source>
        <dbReference type="Google" id="ProtNLM"/>
    </source>
</evidence>
<dbReference type="Proteomes" id="UP000740413">
    <property type="component" value="Unassembled WGS sequence"/>
</dbReference>
<dbReference type="SUPFAM" id="SSF103515">
    <property type="entry name" value="Autotransporter"/>
    <property type="match status" value="1"/>
</dbReference>
<organism evidence="2 3">
    <name type="scientific">Zobellia barbeyronii</name>
    <dbReference type="NCBI Taxonomy" id="2748009"/>
    <lineage>
        <taxon>Bacteria</taxon>
        <taxon>Pseudomonadati</taxon>
        <taxon>Bacteroidota</taxon>
        <taxon>Flavobacteriia</taxon>
        <taxon>Flavobacteriales</taxon>
        <taxon>Flavobacteriaceae</taxon>
        <taxon>Zobellia</taxon>
    </lineage>
</organism>
<gene>
    <name evidence="2" type="ORF">HW347_07610</name>
</gene>
<feature type="chain" id="PRO_5045486878" description="Outer membrane protein beta-barrel domain-containing protein" evidence="1">
    <location>
        <begin position="25"/>
        <end position="190"/>
    </location>
</feature>
<accession>A0ABS5WDV4</accession>
<evidence type="ECO:0000313" key="3">
    <source>
        <dbReference type="Proteomes" id="UP000740413"/>
    </source>
</evidence>
<dbReference type="RefSeq" id="WP_214611286.1">
    <property type="nucleotide sequence ID" value="NZ_JACATN010000002.1"/>
</dbReference>
<keyword evidence="1" id="KW-0732">Signal</keyword>
<evidence type="ECO:0000256" key="1">
    <source>
        <dbReference type="SAM" id="SignalP"/>
    </source>
</evidence>
<evidence type="ECO:0000313" key="2">
    <source>
        <dbReference type="EMBL" id="MBT2161128.1"/>
    </source>
</evidence>
<proteinExistence type="predicted"/>
<feature type="signal peptide" evidence="1">
    <location>
        <begin position="1"/>
        <end position="24"/>
    </location>
</feature>